<reference evidence="6 7" key="1">
    <citation type="submission" date="2018-07" db="EMBL/GenBank/DDBJ databases">
        <title>Genome guided investigation of antibiotics producing actinomycetales strain isolated from a Macau mangrove ecosystem.</title>
        <authorList>
            <person name="Hu D."/>
        </authorList>
    </citation>
    <scope>NUCLEOTIDE SEQUENCE [LARGE SCALE GENOMIC DNA]</scope>
    <source>
        <strain evidence="6 7">2297</strain>
    </source>
</reference>
<dbReference type="SUPFAM" id="SSF52540">
    <property type="entry name" value="P-loop containing nucleoside triphosphate hydrolases"/>
    <property type="match status" value="1"/>
</dbReference>
<dbReference type="Proteomes" id="UP000253742">
    <property type="component" value="Unassembled WGS sequence"/>
</dbReference>
<evidence type="ECO:0000256" key="4">
    <source>
        <dbReference type="ARBA" id="ARBA00023186"/>
    </source>
</evidence>
<dbReference type="PANTHER" id="PTHR43087">
    <property type="entry name" value="LYSINE/ARGININE/ORNITHINE TRANSPORT SYSTEM KINASE"/>
    <property type="match status" value="1"/>
</dbReference>
<evidence type="ECO:0000313" key="6">
    <source>
        <dbReference type="EMBL" id="RDD85293.1"/>
    </source>
</evidence>
<protein>
    <submittedName>
        <fullName evidence="6">Methylmalonyl Co-A mutase-associated GTPase MeaB</fullName>
    </submittedName>
</protein>
<dbReference type="GO" id="GO:0016787">
    <property type="term" value="F:hydrolase activity"/>
    <property type="evidence" value="ECO:0007669"/>
    <property type="project" value="UniProtKB-KW"/>
</dbReference>
<dbReference type="Pfam" id="PF03308">
    <property type="entry name" value="MeaB"/>
    <property type="match status" value="1"/>
</dbReference>
<dbReference type="Gene3D" id="3.40.50.300">
    <property type="entry name" value="P-loop containing nucleotide triphosphate hydrolases"/>
    <property type="match status" value="1"/>
</dbReference>
<dbReference type="SMART" id="SM00382">
    <property type="entry name" value="AAA"/>
    <property type="match status" value="1"/>
</dbReference>
<dbReference type="InterPro" id="IPR003593">
    <property type="entry name" value="AAA+_ATPase"/>
</dbReference>
<accession>A0A369UYC9</accession>
<comment type="caution">
    <text evidence="6">The sequence shown here is derived from an EMBL/GenBank/DDBJ whole genome shotgun (WGS) entry which is preliminary data.</text>
</comment>
<evidence type="ECO:0000259" key="5">
    <source>
        <dbReference type="SMART" id="SM00382"/>
    </source>
</evidence>
<evidence type="ECO:0000313" key="7">
    <source>
        <dbReference type="Proteomes" id="UP000253742"/>
    </source>
</evidence>
<keyword evidence="4" id="KW-0143">Chaperone</keyword>
<keyword evidence="3" id="KW-0342">GTP-binding</keyword>
<evidence type="ECO:0000256" key="2">
    <source>
        <dbReference type="ARBA" id="ARBA00022801"/>
    </source>
</evidence>
<dbReference type="OrthoDB" id="9778292at2"/>
<keyword evidence="2" id="KW-0378">Hydrolase</keyword>
<gene>
    <name evidence="6" type="ORF">DVZ84_30715</name>
</gene>
<dbReference type="InterPro" id="IPR027417">
    <property type="entry name" value="P-loop_NTPase"/>
</dbReference>
<sequence length="303" mass="32105">MFEFDEKQLEAVVAKGRQGLWGPLARAVTAVENSPPWQVTVAPAPRPCHIIGVTGPPGAGKSTLTGRLIESCADAGLRVAVLAIDPSSPLTGGALLGDRLRMETHLSGRPEVYVRSLASRGSHGAVAGATRNIARLLELSGLFDVVLIETVGAGQTEVAIVEVADTVLLVTVPGLGDAVQTIKAGLMEVADAFVVNMADRPGARETARHLRLAAGRAEAVYLTVAVDGDGIEKLRCGLQERWQTLVTEGRLERLRLQKWGSDASLVAEAWVADTAAALAPQPQDSMHNAVKRILKEAAVRWTR</sequence>
<evidence type="ECO:0000256" key="3">
    <source>
        <dbReference type="ARBA" id="ARBA00023134"/>
    </source>
</evidence>
<keyword evidence="1" id="KW-0547">Nucleotide-binding</keyword>
<proteinExistence type="predicted"/>
<dbReference type="PANTHER" id="PTHR43087:SF1">
    <property type="entry name" value="LAO_AO TRANSPORT SYSTEM ATPASE"/>
    <property type="match status" value="1"/>
</dbReference>
<organism evidence="6 7">
    <name type="scientific">Streptomyces parvulus</name>
    <dbReference type="NCBI Taxonomy" id="146923"/>
    <lineage>
        <taxon>Bacteria</taxon>
        <taxon>Bacillati</taxon>
        <taxon>Actinomycetota</taxon>
        <taxon>Actinomycetes</taxon>
        <taxon>Kitasatosporales</taxon>
        <taxon>Streptomycetaceae</taxon>
        <taxon>Streptomyces</taxon>
    </lineage>
</organism>
<dbReference type="AlphaFoldDB" id="A0A369UYC9"/>
<name>A0A369UYC9_9ACTN</name>
<feature type="domain" description="AAA+ ATPase" evidence="5">
    <location>
        <begin position="47"/>
        <end position="202"/>
    </location>
</feature>
<dbReference type="InterPro" id="IPR052040">
    <property type="entry name" value="GTPase/Isobutyryl-CoA_mutase"/>
</dbReference>
<dbReference type="GO" id="GO:0005525">
    <property type="term" value="F:GTP binding"/>
    <property type="evidence" value="ECO:0007669"/>
    <property type="project" value="UniProtKB-KW"/>
</dbReference>
<evidence type="ECO:0000256" key="1">
    <source>
        <dbReference type="ARBA" id="ARBA00022741"/>
    </source>
</evidence>
<dbReference type="RefSeq" id="WP_114532060.1">
    <property type="nucleotide sequence ID" value="NZ_QQBH01000028.1"/>
</dbReference>
<dbReference type="EMBL" id="QQBH01000028">
    <property type="protein sequence ID" value="RDD85293.1"/>
    <property type="molecule type" value="Genomic_DNA"/>
</dbReference>